<dbReference type="GO" id="GO:0006032">
    <property type="term" value="P:chitin catabolic process"/>
    <property type="evidence" value="ECO:0007669"/>
    <property type="project" value="TreeGrafter"/>
</dbReference>
<feature type="compositionally biased region" description="Acidic residues" evidence="2">
    <location>
        <begin position="322"/>
        <end position="345"/>
    </location>
</feature>
<feature type="region of interest" description="Disordered" evidence="2">
    <location>
        <begin position="311"/>
        <end position="347"/>
    </location>
</feature>
<dbReference type="OMA" id="FYYCSGG"/>
<accession>A7TK82</accession>
<dbReference type="Gene3D" id="3.20.20.80">
    <property type="entry name" value="Glycosidases"/>
    <property type="match status" value="1"/>
</dbReference>
<dbReference type="AlphaFoldDB" id="A7TK82"/>
<dbReference type="SMART" id="SM00636">
    <property type="entry name" value="Glyco_18"/>
    <property type="match status" value="1"/>
</dbReference>
<organism evidence="5">
    <name type="scientific">Vanderwaltozyma polyspora (strain ATCC 22028 / DSM 70294 / BCRC 21397 / CBS 2163 / NBRC 10782 / NRRL Y-8283 / UCD 57-17)</name>
    <name type="common">Kluyveromyces polysporus</name>
    <dbReference type="NCBI Taxonomy" id="436907"/>
    <lineage>
        <taxon>Eukaryota</taxon>
        <taxon>Fungi</taxon>
        <taxon>Dikarya</taxon>
        <taxon>Ascomycota</taxon>
        <taxon>Saccharomycotina</taxon>
        <taxon>Saccharomycetes</taxon>
        <taxon>Saccharomycetales</taxon>
        <taxon>Saccharomycetaceae</taxon>
        <taxon>Vanderwaltozyma</taxon>
    </lineage>
</organism>
<dbReference type="EC" id="3.2.1.14" evidence="1"/>
<gene>
    <name evidence="4" type="ORF">Kpol_1062p25</name>
</gene>
<dbReference type="FunCoup" id="A7TK82">
    <property type="interactions" value="624"/>
</dbReference>
<dbReference type="Proteomes" id="UP000000267">
    <property type="component" value="Unassembled WGS sequence"/>
</dbReference>
<evidence type="ECO:0000256" key="2">
    <source>
        <dbReference type="SAM" id="MobiDB-lite"/>
    </source>
</evidence>
<dbReference type="STRING" id="436907.A7TK82"/>
<dbReference type="GO" id="GO:0005975">
    <property type="term" value="P:carbohydrate metabolic process"/>
    <property type="evidence" value="ECO:0007669"/>
    <property type="project" value="InterPro"/>
</dbReference>
<reference evidence="4 5" key="1">
    <citation type="journal article" date="2007" name="Proc. Natl. Acad. Sci. U.S.A.">
        <title>Independent sorting-out of thousands of duplicated gene pairs in two yeast species descended from a whole-genome duplication.</title>
        <authorList>
            <person name="Scannell D.R."/>
            <person name="Frank A.C."/>
            <person name="Conant G.C."/>
            <person name="Byrne K.P."/>
            <person name="Woolfit M."/>
            <person name="Wolfe K.H."/>
        </authorList>
    </citation>
    <scope>NUCLEOTIDE SEQUENCE [LARGE SCALE GENOMIC DNA]</scope>
    <source>
        <strain evidence="5">ATCC 22028 / DSM 70294 / BCRC 21397 / CBS 2163 / NBRC 10782 / NRRL Y-8283 / UCD 57-17</strain>
    </source>
</reference>
<dbReference type="GO" id="GO:0030435">
    <property type="term" value="P:sporulation resulting in formation of a cellular spore"/>
    <property type="evidence" value="ECO:0007669"/>
    <property type="project" value="EnsemblFungi"/>
</dbReference>
<evidence type="ECO:0000313" key="5">
    <source>
        <dbReference type="Proteomes" id="UP000000267"/>
    </source>
</evidence>
<dbReference type="Pfam" id="PF00704">
    <property type="entry name" value="Glyco_hydro_18"/>
    <property type="match status" value="1"/>
</dbReference>
<keyword evidence="5" id="KW-1185">Reference proteome</keyword>
<dbReference type="PhylomeDB" id="A7TK82"/>
<dbReference type="eggNOG" id="KOG2806">
    <property type="taxonomic scope" value="Eukaryota"/>
</dbReference>
<dbReference type="GeneID" id="5545525"/>
<dbReference type="GO" id="GO:0008843">
    <property type="term" value="F:endochitinase activity"/>
    <property type="evidence" value="ECO:0007669"/>
    <property type="project" value="UniProtKB-EC"/>
</dbReference>
<proteinExistence type="predicted"/>
<dbReference type="InterPro" id="IPR017853">
    <property type="entry name" value="GH"/>
</dbReference>
<dbReference type="InterPro" id="IPR001223">
    <property type="entry name" value="Glyco_hydro18_cat"/>
</dbReference>
<dbReference type="OrthoDB" id="76388at2759"/>
<dbReference type="InterPro" id="IPR029070">
    <property type="entry name" value="Chitinase_insertion_sf"/>
</dbReference>
<dbReference type="SUPFAM" id="SSF51445">
    <property type="entry name" value="(Trans)glycosidases"/>
    <property type="match status" value="1"/>
</dbReference>
<evidence type="ECO:0000313" key="4">
    <source>
        <dbReference type="EMBL" id="EDO17317.1"/>
    </source>
</evidence>
<dbReference type="KEGG" id="vpo:Kpol_1062p25"/>
<dbReference type="Gene3D" id="3.10.50.10">
    <property type="match status" value="1"/>
</dbReference>
<dbReference type="HOGENOM" id="CLU_002833_1_2_1"/>
<dbReference type="PANTHER" id="PTHR11177">
    <property type="entry name" value="CHITINASE"/>
    <property type="match status" value="1"/>
</dbReference>
<dbReference type="GO" id="GO:0035885">
    <property type="term" value="F:exochitinase activity"/>
    <property type="evidence" value="ECO:0007669"/>
    <property type="project" value="EnsemblFungi"/>
</dbReference>
<dbReference type="InterPro" id="IPR011583">
    <property type="entry name" value="Chitinase_II/V-like_cat"/>
</dbReference>
<dbReference type="GO" id="GO:0008061">
    <property type="term" value="F:chitin binding"/>
    <property type="evidence" value="ECO:0007669"/>
    <property type="project" value="InterPro"/>
</dbReference>
<dbReference type="InterPro" id="IPR050314">
    <property type="entry name" value="Glycosyl_Hydrlase_18"/>
</dbReference>
<sequence>MIRVNQKWWVALALLFVIISIMVESFLYQKFLKHGSKEESIEDSINESQIVYGKSFPNNPDSGYDVGVYYSNWSPYTPRLHLPHDMDFSRLTHVYYAFFVVDSKTGALTTSDNWSDFEMDCYKPLAMKLKKLQLDHFFNPKFKNGLPMGCIGELFYLRHSQLFDSNNSRKFKLIMSVGGWSNREAFPRMIRDSKKLDAFVNSCIENMFNYGFDGIELDWEFPKDDKLEPKMYLELVKKLKWKQNELEQKIFNNSGNGNHSKRPKFHLSIAAPAFKEKLDILLMREMDHYVDVWNMMTYDYHGEWSEKTGYHSNLYSPQETRNEDDDDDDRDEDNEDDDDDEDDESNLNGDYAINYVIKKYHINPKKINLGMAAYGRGFTKVNASSQDTRFINKPYRGVGGASEGEPGMWLYNQLPIKNSLEEFDPDYVSAFCYDKKSKTFVGYDNRDSMKVKAQYVKEHNLKGGFWWESCGDDHKNPEKSLLNAFTDEIGSVTEKNETMFTNIEVLKYYLKTKGDTGFLSTFIMKLLYRDEIY</sequence>
<dbReference type="GO" id="GO:0005576">
    <property type="term" value="C:extracellular region"/>
    <property type="evidence" value="ECO:0007669"/>
    <property type="project" value="TreeGrafter"/>
</dbReference>
<feature type="domain" description="GH18" evidence="3">
    <location>
        <begin position="64"/>
        <end position="492"/>
    </location>
</feature>
<dbReference type="InParanoid" id="A7TK82"/>
<dbReference type="EMBL" id="DS480406">
    <property type="protein sequence ID" value="EDO17317.1"/>
    <property type="molecule type" value="Genomic_DNA"/>
</dbReference>
<dbReference type="RefSeq" id="XP_001645175.1">
    <property type="nucleotide sequence ID" value="XM_001645125.1"/>
</dbReference>
<evidence type="ECO:0000256" key="1">
    <source>
        <dbReference type="ARBA" id="ARBA00012729"/>
    </source>
</evidence>
<protein>
    <recommendedName>
        <fullName evidence="1">chitinase</fullName>
        <ecNumber evidence="1">3.2.1.14</ecNumber>
    </recommendedName>
</protein>
<dbReference type="SUPFAM" id="SSF54556">
    <property type="entry name" value="Chitinase insertion domain"/>
    <property type="match status" value="1"/>
</dbReference>
<dbReference type="PROSITE" id="PS51910">
    <property type="entry name" value="GH18_2"/>
    <property type="match status" value="1"/>
</dbReference>
<evidence type="ECO:0000259" key="3">
    <source>
        <dbReference type="PROSITE" id="PS51910"/>
    </source>
</evidence>
<dbReference type="PANTHER" id="PTHR11177:SF317">
    <property type="entry name" value="CHITINASE 12-RELATED"/>
    <property type="match status" value="1"/>
</dbReference>
<name>A7TK82_VANPO</name>